<evidence type="ECO:0000256" key="1">
    <source>
        <dbReference type="SAM" id="MobiDB-lite"/>
    </source>
</evidence>
<dbReference type="EMBL" id="JADOGI010000218">
    <property type="protein sequence ID" value="MBF8192557.1"/>
    <property type="molecule type" value="Genomic_DNA"/>
</dbReference>
<gene>
    <name evidence="2" type="ORF">ITP53_44130</name>
</gene>
<evidence type="ECO:0000313" key="2">
    <source>
        <dbReference type="EMBL" id="MBF8192557.1"/>
    </source>
</evidence>
<accession>A0A931APC8</accession>
<feature type="region of interest" description="Disordered" evidence="1">
    <location>
        <begin position="35"/>
        <end position="63"/>
    </location>
</feature>
<dbReference type="AlphaFoldDB" id="A0A931APC8"/>
<keyword evidence="3" id="KW-1185">Reference proteome</keyword>
<reference evidence="2" key="1">
    <citation type="submission" date="2020-11" db="EMBL/GenBank/DDBJ databases">
        <title>Whole-genome analyses of Nonomuraea sp. K274.</title>
        <authorList>
            <person name="Veyisoglu A."/>
        </authorList>
    </citation>
    <scope>NUCLEOTIDE SEQUENCE</scope>
    <source>
        <strain evidence="2">K274</strain>
    </source>
</reference>
<dbReference type="Gene3D" id="3.40.720.10">
    <property type="entry name" value="Alkaline Phosphatase, subunit A"/>
    <property type="match status" value="1"/>
</dbReference>
<protein>
    <submittedName>
        <fullName evidence="2">Uncharacterized protein</fullName>
    </submittedName>
</protein>
<dbReference type="InterPro" id="IPR017850">
    <property type="entry name" value="Alkaline_phosphatase_core_sf"/>
</dbReference>
<dbReference type="Proteomes" id="UP000605361">
    <property type="component" value="Unassembled WGS sequence"/>
</dbReference>
<proteinExistence type="predicted"/>
<sequence length="237" mass="23884">MPTPRRPFECPASRPSAVLLLVAALTALLLTPGTADARSRPLSGTHSASAPATRGPEGDGARGRVALIGVPGLEWSDVDQVRTPNLWRLVGQGASASLSTRAVPPPDRGITCPAAGWLTVSAGQRAGTAGKGCPAPPTPQPDGEGATVPGWPALTAYQSETGYAARLGTLGQLVTDSGGKVAAIGPGAAIAGADKSGNIAKYASTPEALGDPAPYNLIVLEAPALATAWTRQPLDEY</sequence>
<feature type="non-terminal residue" evidence="2">
    <location>
        <position position="237"/>
    </location>
</feature>
<name>A0A931APC8_9ACTN</name>
<organism evidence="2 3">
    <name type="scientific">Nonomuraea cypriaca</name>
    <dbReference type="NCBI Taxonomy" id="1187855"/>
    <lineage>
        <taxon>Bacteria</taxon>
        <taxon>Bacillati</taxon>
        <taxon>Actinomycetota</taxon>
        <taxon>Actinomycetes</taxon>
        <taxon>Streptosporangiales</taxon>
        <taxon>Streptosporangiaceae</taxon>
        <taxon>Nonomuraea</taxon>
    </lineage>
</organism>
<evidence type="ECO:0000313" key="3">
    <source>
        <dbReference type="Proteomes" id="UP000605361"/>
    </source>
</evidence>
<comment type="caution">
    <text evidence="2">The sequence shown here is derived from an EMBL/GenBank/DDBJ whole genome shotgun (WGS) entry which is preliminary data.</text>
</comment>